<dbReference type="Proteomes" id="UP001057402">
    <property type="component" value="Chromosome 10"/>
</dbReference>
<organism evidence="1 2">
    <name type="scientific">Melastoma candidum</name>
    <dbReference type="NCBI Taxonomy" id="119954"/>
    <lineage>
        <taxon>Eukaryota</taxon>
        <taxon>Viridiplantae</taxon>
        <taxon>Streptophyta</taxon>
        <taxon>Embryophyta</taxon>
        <taxon>Tracheophyta</taxon>
        <taxon>Spermatophyta</taxon>
        <taxon>Magnoliopsida</taxon>
        <taxon>eudicotyledons</taxon>
        <taxon>Gunneridae</taxon>
        <taxon>Pentapetalae</taxon>
        <taxon>rosids</taxon>
        <taxon>malvids</taxon>
        <taxon>Myrtales</taxon>
        <taxon>Melastomataceae</taxon>
        <taxon>Melastomatoideae</taxon>
        <taxon>Melastomateae</taxon>
        <taxon>Melastoma</taxon>
    </lineage>
</organism>
<dbReference type="EMBL" id="CM042889">
    <property type="protein sequence ID" value="KAI4319460.1"/>
    <property type="molecule type" value="Genomic_DNA"/>
</dbReference>
<sequence>MKPHCTSDLRSRVPRVHQNSTQWNREKKPKAPITPYEKDAAPEFSSPVDESEEGEGEMRVARGPMTRGSELVIEQAKVVLGITVSPPPSLERHLVFRWAVFEISFTDTNYTELTELYGRYKDKGLEILAFPCNQFLKQEPGTSEEAAEFVCKRYKAEYPIFRKVHCNGPKTDPVFRFLKSRKTGLLGTRIGTSPSSSSTNKAMLSSDTGRSYLPCLLRLI</sequence>
<comment type="caution">
    <text evidence="1">The sequence shown here is derived from an EMBL/GenBank/DDBJ whole genome shotgun (WGS) entry which is preliminary data.</text>
</comment>
<accession>A0ACB9M9W0</accession>
<keyword evidence="2" id="KW-1185">Reference proteome</keyword>
<gene>
    <name evidence="1" type="ORF">MLD38_033055</name>
</gene>
<name>A0ACB9M9W0_9MYRT</name>
<protein>
    <submittedName>
        <fullName evidence="1">Uncharacterized protein</fullName>
    </submittedName>
</protein>
<evidence type="ECO:0000313" key="1">
    <source>
        <dbReference type="EMBL" id="KAI4319460.1"/>
    </source>
</evidence>
<reference evidence="2" key="1">
    <citation type="journal article" date="2023" name="Front. Plant Sci.">
        <title>Chromosomal-level genome assembly of Melastoma candidum provides insights into trichome evolution.</title>
        <authorList>
            <person name="Zhong Y."/>
            <person name="Wu W."/>
            <person name="Sun C."/>
            <person name="Zou P."/>
            <person name="Liu Y."/>
            <person name="Dai S."/>
            <person name="Zhou R."/>
        </authorList>
    </citation>
    <scope>NUCLEOTIDE SEQUENCE [LARGE SCALE GENOMIC DNA]</scope>
</reference>
<proteinExistence type="predicted"/>
<evidence type="ECO:0000313" key="2">
    <source>
        <dbReference type="Proteomes" id="UP001057402"/>
    </source>
</evidence>